<dbReference type="InterPro" id="IPR036390">
    <property type="entry name" value="WH_DNA-bd_sf"/>
</dbReference>
<evidence type="ECO:0000256" key="3">
    <source>
        <dbReference type="ARBA" id="ARBA00023163"/>
    </source>
</evidence>
<proteinExistence type="predicted"/>
<dbReference type="InterPro" id="IPR001845">
    <property type="entry name" value="HTH_ArsR_DNA-bd_dom"/>
</dbReference>
<dbReference type="AlphaFoldDB" id="A0A6L9VYI8"/>
<organism evidence="5 6">
    <name type="scientific">Blastococcus saxobsidens</name>
    <dbReference type="NCBI Taxonomy" id="138336"/>
    <lineage>
        <taxon>Bacteria</taxon>
        <taxon>Bacillati</taxon>
        <taxon>Actinomycetota</taxon>
        <taxon>Actinomycetes</taxon>
        <taxon>Geodermatophilales</taxon>
        <taxon>Geodermatophilaceae</taxon>
        <taxon>Blastococcus</taxon>
    </lineage>
</organism>
<dbReference type="PANTHER" id="PTHR33154">
    <property type="entry name" value="TRANSCRIPTIONAL REGULATOR, ARSR FAMILY"/>
    <property type="match status" value="1"/>
</dbReference>
<sequence>MNSSRTRTALTVLDQPTDVAACASAPLAGGLDVDAATALAQTLKALADPARLRLLSLVAGSSTGEACVCDLTGPLGLSQPTVSHHCKVLVDAGFLTREKRGVWAYYAVIPGALHTLADVLGSAAVPADGRAASTARA</sequence>
<dbReference type="GO" id="GO:0003700">
    <property type="term" value="F:DNA-binding transcription factor activity"/>
    <property type="evidence" value="ECO:0007669"/>
    <property type="project" value="InterPro"/>
</dbReference>
<keyword evidence="2" id="KW-0238">DNA-binding</keyword>
<dbReference type="InterPro" id="IPR051081">
    <property type="entry name" value="HTH_MetalResp_TranReg"/>
</dbReference>
<dbReference type="PROSITE" id="PS50987">
    <property type="entry name" value="HTH_ARSR_2"/>
    <property type="match status" value="1"/>
</dbReference>
<dbReference type="InterPro" id="IPR036388">
    <property type="entry name" value="WH-like_DNA-bd_sf"/>
</dbReference>
<dbReference type="Pfam" id="PF01022">
    <property type="entry name" value="HTH_5"/>
    <property type="match status" value="1"/>
</dbReference>
<dbReference type="PRINTS" id="PR00778">
    <property type="entry name" value="HTHARSR"/>
</dbReference>
<dbReference type="PROSITE" id="PS00846">
    <property type="entry name" value="HTH_ARSR_1"/>
    <property type="match status" value="1"/>
</dbReference>
<dbReference type="RefSeq" id="WP_163202179.1">
    <property type="nucleotide sequence ID" value="NZ_JAAGWG010000003.1"/>
</dbReference>
<keyword evidence="3" id="KW-0804">Transcription</keyword>
<evidence type="ECO:0000259" key="4">
    <source>
        <dbReference type="PROSITE" id="PS50987"/>
    </source>
</evidence>
<protein>
    <submittedName>
        <fullName evidence="5">Helix-turn-helix transcriptional regulator</fullName>
    </submittedName>
</protein>
<dbReference type="GO" id="GO:0003677">
    <property type="term" value="F:DNA binding"/>
    <property type="evidence" value="ECO:0007669"/>
    <property type="project" value="UniProtKB-KW"/>
</dbReference>
<dbReference type="EMBL" id="JAAGWG010000003">
    <property type="protein sequence ID" value="NEK84748.1"/>
    <property type="molecule type" value="Genomic_DNA"/>
</dbReference>
<dbReference type="NCBIfam" id="NF033788">
    <property type="entry name" value="HTH_metalloreg"/>
    <property type="match status" value="1"/>
</dbReference>
<reference evidence="5 6" key="1">
    <citation type="submission" date="2019-12" db="EMBL/GenBank/DDBJ databases">
        <title>the WGS of Blastococcus saxobsidens 67B17.</title>
        <authorList>
            <person name="Jiang Z."/>
        </authorList>
    </citation>
    <scope>NUCLEOTIDE SEQUENCE [LARGE SCALE GENOMIC DNA]</scope>
    <source>
        <strain evidence="5 6">67B17</strain>
    </source>
</reference>
<evidence type="ECO:0000256" key="1">
    <source>
        <dbReference type="ARBA" id="ARBA00023015"/>
    </source>
</evidence>
<feature type="domain" description="HTH arsR-type" evidence="4">
    <location>
        <begin position="31"/>
        <end position="128"/>
    </location>
</feature>
<dbReference type="Proteomes" id="UP000479241">
    <property type="component" value="Unassembled WGS sequence"/>
</dbReference>
<gene>
    <name evidence="5" type="ORF">GCU60_03075</name>
</gene>
<comment type="caution">
    <text evidence="5">The sequence shown here is derived from an EMBL/GenBank/DDBJ whole genome shotgun (WGS) entry which is preliminary data.</text>
</comment>
<dbReference type="Gene3D" id="1.10.10.10">
    <property type="entry name" value="Winged helix-like DNA-binding domain superfamily/Winged helix DNA-binding domain"/>
    <property type="match status" value="1"/>
</dbReference>
<evidence type="ECO:0000313" key="5">
    <source>
        <dbReference type="EMBL" id="NEK84748.1"/>
    </source>
</evidence>
<dbReference type="SMART" id="SM00418">
    <property type="entry name" value="HTH_ARSR"/>
    <property type="match status" value="1"/>
</dbReference>
<dbReference type="PANTHER" id="PTHR33154:SF18">
    <property type="entry name" value="ARSENICAL RESISTANCE OPERON REPRESSOR"/>
    <property type="match status" value="1"/>
</dbReference>
<evidence type="ECO:0000256" key="2">
    <source>
        <dbReference type="ARBA" id="ARBA00023125"/>
    </source>
</evidence>
<accession>A0A6L9VYI8</accession>
<keyword evidence="1" id="KW-0805">Transcription regulation</keyword>
<dbReference type="InterPro" id="IPR018334">
    <property type="entry name" value="ArsR_HTH"/>
</dbReference>
<name>A0A6L9VYI8_9ACTN</name>
<evidence type="ECO:0000313" key="6">
    <source>
        <dbReference type="Proteomes" id="UP000479241"/>
    </source>
</evidence>
<dbReference type="SUPFAM" id="SSF46785">
    <property type="entry name" value="Winged helix' DNA-binding domain"/>
    <property type="match status" value="1"/>
</dbReference>
<dbReference type="CDD" id="cd00090">
    <property type="entry name" value="HTH_ARSR"/>
    <property type="match status" value="1"/>
</dbReference>
<dbReference type="InterPro" id="IPR011991">
    <property type="entry name" value="ArsR-like_HTH"/>
</dbReference>